<dbReference type="InterPro" id="IPR006121">
    <property type="entry name" value="HMA_dom"/>
</dbReference>
<evidence type="ECO:0000256" key="2">
    <source>
        <dbReference type="ARBA" id="ARBA00006024"/>
    </source>
</evidence>
<dbReference type="CDD" id="cd02079">
    <property type="entry name" value="P-type_ATPase_HM"/>
    <property type="match status" value="1"/>
</dbReference>
<dbReference type="NCBIfam" id="TIGR01494">
    <property type="entry name" value="ATPase_P-type"/>
    <property type="match status" value="1"/>
</dbReference>
<dbReference type="InterPro" id="IPR023299">
    <property type="entry name" value="ATPase_P-typ_cyto_dom_N"/>
</dbReference>
<feature type="transmembrane region" description="Helical" evidence="15">
    <location>
        <begin position="758"/>
        <end position="777"/>
    </location>
</feature>
<evidence type="ECO:0000256" key="12">
    <source>
        <dbReference type="ARBA" id="ARBA00022989"/>
    </source>
</evidence>
<feature type="domain" description="HMA" evidence="17">
    <location>
        <begin position="94"/>
        <end position="160"/>
    </location>
</feature>
<dbReference type="InterPro" id="IPR036163">
    <property type="entry name" value="HMA_dom_sf"/>
</dbReference>
<reference evidence="18 19" key="1">
    <citation type="submission" date="2019-03" db="EMBL/GenBank/DDBJ databases">
        <title>Genomic Encyclopedia of Type Strains, Phase IV (KMG-IV): sequencing the most valuable type-strain genomes for metagenomic binning, comparative biology and taxonomic classification.</title>
        <authorList>
            <person name="Goeker M."/>
        </authorList>
    </citation>
    <scope>NUCLEOTIDE SEQUENCE [LARGE SCALE GENOMIC DNA]</scope>
    <source>
        <strain evidence="18 19">DSM 16326</strain>
    </source>
</reference>
<evidence type="ECO:0000256" key="1">
    <source>
        <dbReference type="ARBA" id="ARBA00004651"/>
    </source>
</evidence>
<evidence type="ECO:0000313" key="19">
    <source>
        <dbReference type="Proteomes" id="UP000294914"/>
    </source>
</evidence>
<feature type="transmembrane region" description="Helical" evidence="15">
    <location>
        <begin position="456"/>
        <end position="479"/>
    </location>
</feature>
<feature type="transmembrane region" description="Helical" evidence="15">
    <location>
        <begin position="214"/>
        <end position="235"/>
    </location>
</feature>
<dbReference type="GO" id="GO:0005507">
    <property type="term" value="F:copper ion binding"/>
    <property type="evidence" value="ECO:0007669"/>
    <property type="project" value="TreeGrafter"/>
</dbReference>
<evidence type="ECO:0000259" key="17">
    <source>
        <dbReference type="PROSITE" id="PS50846"/>
    </source>
</evidence>
<dbReference type="AlphaFoldDB" id="A0A4R8ISS3"/>
<dbReference type="InterPro" id="IPR023214">
    <property type="entry name" value="HAD_sf"/>
</dbReference>
<dbReference type="NCBIfam" id="TIGR01525">
    <property type="entry name" value="ATPase-IB_hvy"/>
    <property type="match status" value="1"/>
</dbReference>
<protein>
    <submittedName>
        <fullName evidence="18">Cu2+-exporting ATPase</fullName>
    </submittedName>
</protein>
<dbReference type="InterPro" id="IPR008250">
    <property type="entry name" value="ATPase_P-typ_transduc_dom_A_sf"/>
</dbReference>
<keyword evidence="12 15" id="KW-1133">Transmembrane helix</keyword>
<accession>A0A4R8ISS3</accession>
<dbReference type="PROSITE" id="PS01229">
    <property type="entry name" value="COF_2"/>
    <property type="match status" value="1"/>
</dbReference>
<keyword evidence="11" id="KW-1278">Translocase</keyword>
<dbReference type="GO" id="GO:0005886">
    <property type="term" value="C:plasma membrane"/>
    <property type="evidence" value="ECO:0007669"/>
    <property type="project" value="UniProtKB-SubCell"/>
</dbReference>
<sequence length="832" mass="88992">MVEEQHSCFHCGQPVPPGSHYQVVIDGQARPMCCPGCEAVANAIVEAGLDDFYRYRTDNAPNPSQLVPDVLETLDLYDRPEVQQRFVSGEPEEREAALILEGITCAACVWLSERHVGRLPGVLEFSVNYSTQRARVRWDERQIQLSDILKAISAIGYLAHPYDPRHQAKVHQRERGRALRRLAVAGLGMMQVMMLAVALYAGEDQGMSPEMMHFLRWVSLVIATPVVWYAGWPFFSGAWRDLRQRRLGMDVPVALAVGGTYLASLIATVSRGGEVYFESATMFVFFLLMGRYLEMGARQRASAAVESLATLLPALATRLEADGSESRVGVAELAPGDRVRIRPGETVPADGEILHGTSSVDESLLTGESLPRARRPGEALIGGAVNVESPLDMRVTRVGQDTVLSGIQRLLDRAQSEKPRIARLAERGTGWFVLGVLVLAAGAALVWWQIEPVRAFWVAVAVLVVSCPCALALATPVAMTASTGQLTRRGVITTRGHALETLARIDTLVFDKTGTLTEGELRLEQVTPLGALPAARCHALAAALEQGSEHPLARAIVAEAPETVPVEQLQATPGRGVAGEIDGVAYRVGNLAFVQELSGAGSVPQPVPGQSPVYLGASDGLLAVLTLSDQLRPDAAQTVAALMAQGIAVRLFSGDEPATVQRVAEQLGIAHARGGLLPADKLAGLRELQAQGRTVAMVGDGVNDAPVLSRAHVSIAMASGVELARNSADMILQSNRLSHLPAAVDQARSTLRIIHQNIGWALGYNLVALPVAAAGLLTPWLAALGMSLSSLLVVLNALRLLRREDEASPAPAARRTGVQPPDKMADNKAKTG</sequence>
<evidence type="ECO:0000256" key="8">
    <source>
        <dbReference type="ARBA" id="ARBA00022741"/>
    </source>
</evidence>
<evidence type="ECO:0000313" key="18">
    <source>
        <dbReference type="EMBL" id="TDY04101.1"/>
    </source>
</evidence>
<evidence type="ECO:0000256" key="7">
    <source>
        <dbReference type="ARBA" id="ARBA00022723"/>
    </source>
</evidence>
<dbReference type="Gene3D" id="2.70.150.10">
    <property type="entry name" value="Calcium-transporting ATPase, cytoplasmic transduction domain A"/>
    <property type="match status" value="1"/>
</dbReference>
<dbReference type="Gene3D" id="3.40.1110.10">
    <property type="entry name" value="Calcium-transporting ATPase, cytoplasmic domain N"/>
    <property type="match status" value="1"/>
</dbReference>
<keyword evidence="9 15" id="KW-0067">ATP-binding</keyword>
<dbReference type="InterPro" id="IPR021993">
    <property type="entry name" value="ATPase-cat-bd"/>
</dbReference>
<dbReference type="RefSeq" id="WP_134080715.1">
    <property type="nucleotide sequence ID" value="NZ_SOQX01000001.1"/>
</dbReference>
<evidence type="ECO:0000256" key="11">
    <source>
        <dbReference type="ARBA" id="ARBA00022967"/>
    </source>
</evidence>
<feature type="transmembrane region" description="Helical" evidence="15">
    <location>
        <begin position="182"/>
        <end position="202"/>
    </location>
</feature>
<evidence type="ECO:0000256" key="3">
    <source>
        <dbReference type="ARBA" id="ARBA00022448"/>
    </source>
</evidence>
<dbReference type="NCBIfam" id="TIGR01511">
    <property type="entry name" value="ATPase-IB1_Cu"/>
    <property type="match status" value="1"/>
</dbReference>
<dbReference type="Gene3D" id="3.40.50.1000">
    <property type="entry name" value="HAD superfamily/HAD-like"/>
    <property type="match status" value="1"/>
</dbReference>
<dbReference type="NCBIfam" id="TIGR01512">
    <property type="entry name" value="ATPase-IB2_Cd"/>
    <property type="match status" value="1"/>
</dbReference>
<dbReference type="Pfam" id="PF00702">
    <property type="entry name" value="Hydrolase"/>
    <property type="match status" value="1"/>
</dbReference>
<keyword evidence="10" id="KW-0460">Magnesium</keyword>
<keyword evidence="6 15" id="KW-0812">Transmembrane</keyword>
<dbReference type="Pfam" id="PF00122">
    <property type="entry name" value="E1-E2_ATPase"/>
    <property type="match status" value="1"/>
</dbReference>
<comment type="subcellular location">
    <subcellularLocation>
        <location evidence="1">Cell membrane</location>
        <topology evidence="1">Multi-pass membrane protein</topology>
    </subcellularLocation>
</comment>
<dbReference type="InterPro" id="IPR036412">
    <property type="entry name" value="HAD-like_sf"/>
</dbReference>
<dbReference type="EMBL" id="SOQX01000001">
    <property type="protein sequence ID" value="TDY04101.1"/>
    <property type="molecule type" value="Genomic_DNA"/>
</dbReference>
<dbReference type="SUPFAM" id="SSF56784">
    <property type="entry name" value="HAD-like"/>
    <property type="match status" value="1"/>
</dbReference>
<dbReference type="SUPFAM" id="SSF81653">
    <property type="entry name" value="Calcium ATPase, transduction domain A"/>
    <property type="match status" value="1"/>
</dbReference>
<keyword evidence="13" id="KW-0406">Ion transport</keyword>
<keyword evidence="8 15" id="KW-0547">Nucleotide-binding</keyword>
<feature type="transmembrane region" description="Helical" evidence="15">
    <location>
        <begin position="247"/>
        <end position="269"/>
    </location>
</feature>
<dbReference type="SUPFAM" id="SSF55008">
    <property type="entry name" value="HMA, heavy metal-associated domain"/>
    <property type="match status" value="1"/>
</dbReference>
<dbReference type="PRINTS" id="PR00942">
    <property type="entry name" value="CUATPASEI"/>
</dbReference>
<gene>
    <name evidence="18" type="ORF">EDC23_0473</name>
</gene>
<evidence type="ECO:0000256" key="15">
    <source>
        <dbReference type="RuleBase" id="RU362081"/>
    </source>
</evidence>
<dbReference type="GO" id="GO:0016887">
    <property type="term" value="F:ATP hydrolysis activity"/>
    <property type="evidence" value="ECO:0007669"/>
    <property type="project" value="InterPro"/>
</dbReference>
<dbReference type="InterPro" id="IPR001757">
    <property type="entry name" value="P_typ_ATPase"/>
</dbReference>
<dbReference type="InterPro" id="IPR027256">
    <property type="entry name" value="P-typ_ATPase_IB"/>
</dbReference>
<evidence type="ECO:0000256" key="6">
    <source>
        <dbReference type="ARBA" id="ARBA00022692"/>
    </source>
</evidence>
<dbReference type="InterPro" id="IPR023298">
    <property type="entry name" value="ATPase_P-typ_TM_dom_sf"/>
</dbReference>
<keyword evidence="3" id="KW-0813">Transport</keyword>
<feature type="transmembrane region" description="Helical" evidence="15">
    <location>
        <begin position="275"/>
        <end position="293"/>
    </location>
</feature>
<keyword evidence="4 15" id="KW-1003">Cell membrane</keyword>
<feature type="region of interest" description="Disordered" evidence="16">
    <location>
        <begin position="806"/>
        <end position="832"/>
    </location>
</feature>
<evidence type="ECO:0000256" key="14">
    <source>
        <dbReference type="ARBA" id="ARBA00023136"/>
    </source>
</evidence>
<feature type="compositionally biased region" description="Basic and acidic residues" evidence="16">
    <location>
        <begin position="823"/>
        <end position="832"/>
    </location>
</feature>
<dbReference type="SUPFAM" id="SSF81665">
    <property type="entry name" value="Calcium ATPase, transmembrane domain M"/>
    <property type="match status" value="1"/>
</dbReference>
<evidence type="ECO:0000256" key="9">
    <source>
        <dbReference type="ARBA" id="ARBA00022840"/>
    </source>
</evidence>
<dbReference type="GO" id="GO:0005524">
    <property type="term" value="F:ATP binding"/>
    <property type="evidence" value="ECO:0007669"/>
    <property type="project" value="UniProtKB-UniRule"/>
</dbReference>
<comment type="caution">
    <text evidence="18">The sequence shown here is derived from an EMBL/GenBank/DDBJ whole genome shotgun (WGS) entry which is preliminary data.</text>
</comment>
<dbReference type="PANTHER" id="PTHR43520">
    <property type="entry name" value="ATP7, ISOFORM B"/>
    <property type="match status" value="1"/>
</dbReference>
<organism evidence="18 19">
    <name type="scientific">Thiohalophilus thiocyanatoxydans</name>
    <dbReference type="NCBI Taxonomy" id="381308"/>
    <lineage>
        <taxon>Bacteria</taxon>
        <taxon>Pseudomonadati</taxon>
        <taxon>Pseudomonadota</taxon>
        <taxon>Gammaproteobacteria</taxon>
        <taxon>Thiohalomonadales</taxon>
        <taxon>Thiohalophilaceae</taxon>
        <taxon>Thiohalophilus</taxon>
    </lineage>
</organism>
<evidence type="ECO:0000256" key="16">
    <source>
        <dbReference type="SAM" id="MobiDB-lite"/>
    </source>
</evidence>
<dbReference type="CDD" id="cd00371">
    <property type="entry name" value="HMA"/>
    <property type="match status" value="1"/>
</dbReference>
<dbReference type="FunFam" id="2.70.150.10:FF:000002">
    <property type="entry name" value="Copper-transporting ATPase 1, putative"/>
    <property type="match status" value="1"/>
</dbReference>
<dbReference type="PANTHER" id="PTHR43520:SF5">
    <property type="entry name" value="CATION-TRANSPORTING P-TYPE ATPASE-RELATED"/>
    <property type="match status" value="1"/>
</dbReference>
<dbReference type="InterPro" id="IPR018303">
    <property type="entry name" value="ATPase_P-typ_P_site"/>
</dbReference>
<feature type="transmembrane region" description="Helical" evidence="15">
    <location>
        <begin position="430"/>
        <end position="450"/>
    </location>
</feature>
<evidence type="ECO:0000256" key="10">
    <source>
        <dbReference type="ARBA" id="ARBA00022842"/>
    </source>
</evidence>
<dbReference type="PROSITE" id="PS00154">
    <property type="entry name" value="ATPASE_E1_E2"/>
    <property type="match status" value="1"/>
</dbReference>
<dbReference type="PRINTS" id="PR00943">
    <property type="entry name" value="CUATPASE"/>
</dbReference>
<name>A0A4R8ISS3_9GAMM</name>
<dbReference type="GO" id="GO:0043682">
    <property type="term" value="F:P-type divalent copper transporter activity"/>
    <property type="evidence" value="ECO:0007669"/>
    <property type="project" value="TreeGrafter"/>
</dbReference>
<keyword evidence="7 15" id="KW-0479">Metal-binding</keyword>
<evidence type="ECO:0000256" key="5">
    <source>
        <dbReference type="ARBA" id="ARBA00022553"/>
    </source>
</evidence>
<evidence type="ECO:0000256" key="4">
    <source>
        <dbReference type="ARBA" id="ARBA00022475"/>
    </source>
</evidence>
<proteinExistence type="inferred from homology"/>
<dbReference type="Gene3D" id="3.30.70.100">
    <property type="match status" value="1"/>
</dbReference>
<dbReference type="OrthoDB" id="9814270at2"/>
<keyword evidence="5" id="KW-0597">Phosphoprotein</keyword>
<dbReference type="Pfam" id="PF12156">
    <property type="entry name" value="ATPase-cat_bd"/>
    <property type="match status" value="1"/>
</dbReference>
<dbReference type="PRINTS" id="PR00119">
    <property type="entry name" value="CATATPASE"/>
</dbReference>
<dbReference type="Proteomes" id="UP000294914">
    <property type="component" value="Unassembled WGS sequence"/>
</dbReference>
<evidence type="ECO:0000256" key="13">
    <source>
        <dbReference type="ARBA" id="ARBA00023065"/>
    </source>
</evidence>
<keyword evidence="19" id="KW-1185">Reference proteome</keyword>
<dbReference type="GO" id="GO:0055070">
    <property type="term" value="P:copper ion homeostasis"/>
    <property type="evidence" value="ECO:0007669"/>
    <property type="project" value="TreeGrafter"/>
</dbReference>
<dbReference type="InterPro" id="IPR059000">
    <property type="entry name" value="ATPase_P-type_domA"/>
</dbReference>
<comment type="similarity">
    <text evidence="2 15">Belongs to the cation transport ATPase (P-type) (TC 3.A.3) family. Type IB subfamily.</text>
</comment>
<dbReference type="PROSITE" id="PS50846">
    <property type="entry name" value="HMA_2"/>
    <property type="match status" value="1"/>
</dbReference>
<dbReference type="Pfam" id="PF00403">
    <property type="entry name" value="HMA"/>
    <property type="match status" value="1"/>
</dbReference>
<keyword evidence="14 15" id="KW-0472">Membrane</keyword>